<dbReference type="EMBL" id="OU466863">
    <property type="protein sequence ID" value="CAH2079736.1"/>
    <property type="molecule type" value="Genomic_DNA"/>
</dbReference>
<evidence type="ECO:0000313" key="1">
    <source>
        <dbReference type="EMBL" id="CAH2079736.1"/>
    </source>
</evidence>
<reference evidence="1 2" key="1">
    <citation type="submission" date="2022-03" db="EMBL/GenBank/DDBJ databases">
        <authorList>
            <person name="Nunn A."/>
            <person name="Chopra R."/>
            <person name="Nunn A."/>
            <person name="Contreras Garrido A."/>
        </authorList>
    </citation>
    <scope>NUCLEOTIDE SEQUENCE [LARGE SCALE GENOMIC DNA]</scope>
</reference>
<feature type="non-terminal residue" evidence="1">
    <location>
        <position position="1"/>
    </location>
</feature>
<organism evidence="1 2">
    <name type="scientific">Thlaspi arvense</name>
    <name type="common">Field penny-cress</name>
    <dbReference type="NCBI Taxonomy" id="13288"/>
    <lineage>
        <taxon>Eukaryota</taxon>
        <taxon>Viridiplantae</taxon>
        <taxon>Streptophyta</taxon>
        <taxon>Embryophyta</taxon>
        <taxon>Tracheophyta</taxon>
        <taxon>Spermatophyta</taxon>
        <taxon>Magnoliopsida</taxon>
        <taxon>eudicotyledons</taxon>
        <taxon>Gunneridae</taxon>
        <taxon>Pentapetalae</taxon>
        <taxon>rosids</taxon>
        <taxon>malvids</taxon>
        <taxon>Brassicales</taxon>
        <taxon>Brassicaceae</taxon>
        <taxon>Thlaspideae</taxon>
        <taxon>Thlaspi</taxon>
    </lineage>
</organism>
<name>A0AAU9T645_THLAR</name>
<proteinExistence type="predicted"/>
<accession>A0AAU9T645</accession>
<feature type="non-terminal residue" evidence="1">
    <location>
        <position position="78"/>
    </location>
</feature>
<keyword evidence="2" id="KW-1185">Reference proteome</keyword>
<gene>
    <name evidence="1" type="ORF">TAV2_LOCUS24105</name>
</gene>
<protein>
    <recommendedName>
        <fullName evidence="3">Defective in cullin neddylation protein</fullName>
    </recommendedName>
</protein>
<sequence length="78" mass="9071">FYVQPLSPTEAAARAKNLKELTIKLFQTIDNISFFFFRVMFSPDFLIDLRLLVLVWKLDVAARSKSSLDAKKYYSETC</sequence>
<evidence type="ECO:0008006" key="3">
    <source>
        <dbReference type="Google" id="ProtNLM"/>
    </source>
</evidence>
<dbReference type="Proteomes" id="UP000836841">
    <property type="component" value="Chromosome 7"/>
</dbReference>
<evidence type="ECO:0000313" key="2">
    <source>
        <dbReference type="Proteomes" id="UP000836841"/>
    </source>
</evidence>
<dbReference type="AlphaFoldDB" id="A0AAU9T645"/>